<evidence type="ECO:0000313" key="2">
    <source>
        <dbReference type="EMBL" id="MDR6334094.1"/>
    </source>
</evidence>
<evidence type="ECO:0000313" key="1">
    <source>
        <dbReference type="EMBL" id="GLI22813.1"/>
    </source>
</evidence>
<dbReference type="EMBL" id="BSDO01000003">
    <property type="protein sequence ID" value="GLI22813.1"/>
    <property type="molecule type" value="Genomic_DNA"/>
</dbReference>
<dbReference type="AlphaFoldDB" id="A0A9W6CI35"/>
<dbReference type="Pfam" id="PF01987">
    <property type="entry name" value="AIM24"/>
    <property type="match status" value="1"/>
</dbReference>
<dbReference type="EMBL" id="JAVDPY010000004">
    <property type="protein sequence ID" value="MDR6334094.1"/>
    <property type="molecule type" value="Genomic_DNA"/>
</dbReference>
<proteinExistence type="predicted"/>
<dbReference type="GeneID" id="95763271"/>
<reference evidence="2 4" key="2">
    <citation type="submission" date="2023-07" db="EMBL/GenBank/DDBJ databases">
        <title>Genomic Encyclopedia of Type Strains, Phase IV (KMG-IV): sequencing the most valuable type-strain genomes for metagenomic binning, comparative biology and taxonomic classification.</title>
        <authorList>
            <person name="Goeker M."/>
        </authorList>
    </citation>
    <scope>NUCLEOTIDE SEQUENCE [LARGE SCALE GENOMIC DNA]</scope>
    <source>
        <strain evidence="2 4">DSM 338</strain>
    </source>
</reference>
<name>A0A9W6CI35_XANFL</name>
<evidence type="ECO:0000313" key="4">
    <source>
        <dbReference type="Proteomes" id="UP001245370"/>
    </source>
</evidence>
<dbReference type="NCBIfam" id="TIGR00266">
    <property type="entry name" value="TIGR00266 family protein"/>
    <property type="match status" value="1"/>
</dbReference>
<dbReference type="InterPro" id="IPR016031">
    <property type="entry name" value="Trp_RNA-bd_attenuator-like_dom"/>
</dbReference>
<dbReference type="InterPro" id="IPR036983">
    <property type="entry name" value="AIM24_sf"/>
</dbReference>
<dbReference type="Proteomes" id="UP001144397">
    <property type="component" value="Unassembled WGS sequence"/>
</dbReference>
<dbReference type="RefSeq" id="WP_169122549.1">
    <property type="nucleotide sequence ID" value="NZ_BSDO01000003.1"/>
</dbReference>
<accession>A0A9W6CI35</accession>
<sequence>MRHEISGTTLPVLTFTLAPGETVLAETDRLSWMTSNVAMRTTTATGGSTGFFGAIGRALGGGGLFMTEFTAEGGEALVAFAATVPGSIFEMQVAPGRGYLIHRHGFLAGAPTLSIGVGVQQSLGAGVFGGDGFILQHLTGEGSAFIELGGEIVSYTLQPGQDLLVHPGHVGMFEDSVAFEITTVRGVKNMLFGGDGLFLARLAGPGTVWLQSLTPSKLAHALQPYLPAGERR</sequence>
<dbReference type="InterPro" id="IPR002838">
    <property type="entry name" value="AIM24"/>
</dbReference>
<dbReference type="Gene3D" id="3.60.160.10">
    <property type="entry name" value="Mitochondrial biogenesis AIM24"/>
    <property type="match status" value="1"/>
</dbReference>
<comment type="caution">
    <text evidence="1">The sequence shown here is derived from an EMBL/GenBank/DDBJ whole genome shotgun (WGS) entry which is preliminary data.</text>
</comment>
<evidence type="ECO:0000313" key="3">
    <source>
        <dbReference type="Proteomes" id="UP001144397"/>
    </source>
</evidence>
<dbReference type="PANTHER" id="PTHR43657:SF1">
    <property type="entry name" value="ALTERED INHERITANCE OF MITOCHONDRIA PROTEIN 24, MITOCHONDRIAL"/>
    <property type="match status" value="1"/>
</dbReference>
<reference evidence="1" key="1">
    <citation type="submission" date="2022-12" db="EMBL/GenBank/DDBJ databases">
        <title>Reference genome sequencing for broad-spectrum identification of bacterial and archaeal isolates by mass spectrometry.</title>
        <authorList>
            <person name="Sekiguchi Y."/>
            <person name="Tourlousse D.M."/>
        </authorList>
    </citation>
    <scope>NUCLEOTIDE SEQUENCE</scope>
    <source>
        <strain evidence="1">301</strain>
    </source>
</reference>
<gene>
    <name evidence="2" type="ORF">GGQ86_002570</name>
    <name evidence="1" type="ORF">XFLAVUS301_24870</name>
</gene>
<organism evidence="1 3">
    <name type="scientific">Xanthobacter flavus</name>
    <dbReference type="NCBI Taxonomy" id="281"/>
    <lineage>
        <taxon>Bacteria</taxon>
        <taxon>Pseudomonadati</taxon>
        <taxon>Pseudomonadota</taxon>
        <taxon>Alphaproteobacteria</taxon>
        <taxon>Hyphomicrobiales</taxon>
        <taxon>Xanthobacteraceae</taxon>
        <taxon>Xanthobacter</taxon>
    </lineage>
</organism>
<protein>
    <submittedName>
        <fullName evidence="1">TIGR00266 family protein</fullName>
    </submittedName>
    <submittedName>
        <fullName evidence="2">Uncharacterized protein (TIGR00266 family)</fullName>
    </submittedName>
</protein>
<dbReference type="Proteomes" id="UP001245370">
    <property type="component" value="Unassembled WGS sequence"/>
</dbReference>
<dbReference type="SUPFAM" id="SSF51219">
    <property type="entry name" value="TRAP-like"/>
    <property type="match status" value="1"/>
</dbReference>
<dbReference type="PANTHER" id="PTHR43657">
    <property type="entry name" value="TRYPTOPHAN RNA-BINDING ATTENUATOR PROTEIN-LIKE PROTEIN"/>
    <property type="match status" value="1"/>
</dbReference>
<keyword evidence="4" id="KW-1185">Reference proteome</keyword>